<gene>
    <name evidence="4 6" type="ORF">BDZ99DRAFT_503042</name>
</gene>
<protein>
    <recommendedName>
        <fullName evidence="3">Brl1/Brr6 domain-containing protein</fullName>
    </recommendedName>
</protein>
<dbReference type="EMBL" id="MU003716">
    <property type="protein sequence ID" value="KAF2803838.1"/>
    <property type="molecule type" value="Genomic_DNA"/>
</dbReference>
<feature type="transmembrane region" description="Helical" evidence="2">
    <location>
        <begin position="290"/>
        <end position="309"/>
    </location>
</feature>
<evidence type="ECO:0000256" key="1">
    <source>
        <dbReference type="SAM" id="MobiDB-lite"/>
    </source>
</evidence>
<keyword evidence="2" id="KW-0812">Transmembrane</keyword>
<dbReference type="PANTHER" id="PTHR28136">
    <property type="entry name" value="NUCLEUS EXPORT PROTEIN BRR6"/>
    <property type="match status" value="1"/>
</dbReference>
<keyword evidence="2" id="KW-1133">Transmembrane helix</keyword>
<reference evidence="6" key="2">
    <citation type="submission" date="2020-04" db="EMBL/GenBank/DDBJ databases">
        <authorList>
            <consortium name="NCBI Genome Project"/>
        </authorList>
    </citation>
    <scope>NUCLEOTIDE SEQUENCE</scope>
    <source>
        <strain evidence="6">CBS 304.34</strain>
    </source>
</reference>
<feature type="compositionally biased region" description="Pro residues" evidence="1">
    <location>
        <begin position="78"/>
        <end position="87"/>
    </location>
</feature>
<evidence type="ECO:0000313" key="5">
    <source>
        <dbReference type="Proteomes" id="UP000504636"/>
    </source>
</evidence>
<feature type="compositionally biased region" description="Polar residues" evidence="1">
    <location>
        <begin position="46"/>
        <end position="60"/>
    </location>
</feature>
<evidence type="ECO:0000313" key="4">
    <source>
        <dbReference type="EMBL" id="KAF2803838.1"/>
    </source>
</evidence>
<name>A0A6A6Y5N7_9PEZI</name>
<dbReference type="GO" id="GO:0006998">
    <property type="term" value="P:nuclear envelope organization"/>
    <property type="evidence" value="ECO:0007669"/>
    <property type="project" value="InterPro"/>
</dbReference>
<dbReference type="AlphaFoldDB" id="A0A6A6Y5N7"/>
<dbReference type="InterPro" id="IPR040202">
    <property type="entry name" value="Brl1/Brr6"/>
</dbReference>
<dbReference type="GO" id="GO:0031965">
    <property type="term" value="C:nuclear membrane"/>
    <property type="evidence" value="ECO:0007669"/>
    <property type="project" value="InterPro"/>
</dbReference>
<organism evidence="4">
    <name type="scientific">Mytilinidion resinicola</name>
    <dbReference type="NCBI Taxonomy" id="574789"/>
    <lineage>
        <taxon>Eukaryota</taxon>
        <taxon>Fungi</taxon>
        <taxon>Dikarya</taxon>
        <taxon>Ascomycota</taxon>
        <taxon>Pezizomycotina</taxon>
        <taxon>Dothideomycetes</taxon>
        <taxon>Pleosporomycetidae</taxon>
        <taxon>Mytilinidiales</taxon>
        <taxon>Mytilinidiaceae</taxon>
        <taxon>Mytilinidion</taxon>
    </lineage>
</organism>
<dbReference type="Pfam" id="PF10104">
    <property type="entry name" value="Brr6_like_C_C"/>
    <property type="match status" value="1"/>
</dbReference>
<dbReference type="GO" id="GO:0055088">
    <property type="term" value="P:lipid homeostasis"/>
    <property type="evidence" value="ECO:0007669"/>
    <property type="project" value="InterPro"/>
</dbReference>
<keyword evidence="5" id="KW-1185">Reference proteome</keyword>
<feature type="compositionally biased region" description="Low complexity" evidence="1">
    <location>
        <begin position="167"/>
        <end position="180"/>
    </location>
</feature>
<evidence type="ECO:0000256" key="2">
    <source>
        <dbReference type="SAM" id="Phobius"/>
    </source>
</evidence>
<feature type="region of interest" description="Disordered" evidence="1">
    <location>
        <begin position="1"/>
        <end position="265"/>
    </location>
</feature>
<feature type="compositionally biased region" description="Polar residues" evidence="1">
    <location>
        <begin position="111"/>
        <end position="120"/>
    </location>
</feature>
<feature type="transmembrane region" description="Helical" evidence="2">
    <location>
        <begin position="394"/>
        <end position="417"/>
    </location>
</feature>
<feature type="compositionally biased region" description="Basic and acidic residues" evidence="1">
    <location>
        <begin position="182"/>
        <end position="193"/>
    </location>
</feature>
<dbReference type="PANTHER" id="PTHR28136:SF1">
    <property type="entry name" value="NUCLEUS EXPORT PROTEIN BRL1"/>
    <property type="match status" value="1"/>
</dbReference>
<feature type="domain" description="Brl1/Brr6" evidence="3">
    <location>
        <begin position="288"/>
        <end position="421"/>
    </location>
</feature>
<feature type="compositionally biased region" description="Basic and acidic residues" evidence="1">
    <location>
        <begin position="229"/>
        <end position="243"/>
    </location>
</feature>
<reference evidence="4 6" key="1">
    <citation type="journal article" date="2020" name="Stud. Mycol.">
        <title>101 Dothideomycetes genomes: a test case for predicting lifestyles and emergence of pathogens.</title>
        <authorList>
            <person name="Haridas S."/>
            <person name="Albert R."/>
            <person name="Binder M."/>
            <person name="Bloem J."/>
            <person name="Labutti K."/>
            <person name="Salamov A."/>
            <person name="Andreopoulos B."/>
            <person name="Baker S."/>
            <person name="Barry K."/>
            <person name="Bills G."/>
            <person name="Bluhm B."/>
            <person name="Cannon C."/>
            <person name="Castanera R."/>
            <person name="Culley D."/>
            <person name="Daum C."/>
            <person name="Ezra D."/>
            <person name="Gonzalez J."/>
            <person name="Henrissat B."/>
            <person name="Kuo A."/>
            <person name="Liang C."/>
            <person name="Lipzen A."/>
            <person name="Lutzoni F."/>
            <person name="Magnuson J."/>
            <person name="Mondo S."/>
            <person name="Nolan M."/>
            <person name="Ohm R."/>
            <person name="Pangilinan J."/>
            <person name="Park H.-J."/>
            <person name="Ramirez L."/>
            <person name="Alfaro M."/>
            <person name="Sun H."/>
            <person name="Tritt A."/>
            <person name="Yoshinaga Y."/>
            <person name="Zwiers L.-H."/>
            <person name="Turgeon B."/>
            <person name="Goodwin S."/>
            <person name="Spatafora J."/>
            <person name="Crous P."/>
            <person name="Grigoriev I."/>
        </authorList>
    </citation>
    <scope>NUCLEOTIDE SEQUENCE</scope>
    <source>
        <strain evidence="4 6">CBS 304.34</strain>
    </source>
</reference>
<evidence type="ECO:0000313" key="6">
    <source>
        <dbReference type="RefSeq" id="XP_033570802.1"/>
    </source>
</evidence>
<dbReference type="GeneID" id="54464830"/>
<keyword evidence="2" id="KW-0472">Membrane</keyword>
<dbReference type="Proteomes" id="UP000504636">
    <property type="component" value="Unplaced"/>
</dbReference>
<dbReference type="InterPro" id="IPR018767">
    <property type="entry name" value="Brl1/Brr6_dom"/>
</dbReference>
<dbReference type="OrthoDB" id="5961at2759"/>
<proteinExistence type="predicted"/>
<dbReference type="SMART" id="SM01042">
    <property type="entry name" value="Brr6_like_C_C"/>
    <property type="match status" value="1"/>
</dbReference>
<reference evidence="6" key="3">
    <citation type="submission" date="2025-04" db="UniProtKB">
        <authorList>
            <consortium name="RefSeq"/>
        </authorList>
    </citation>
    <scope>IDENTIFICATION</scope>
    <source>
        <strain evidence="6">CBS 304.34</strain>
    </source>
</reference>
<accession>A0A6A6Y5N7</accession>
<sequence length="503" mass="56381">MDRRTSTVPMDFEWENKIGDTDPNSPFMRLPRNSALNNTARKRNHNSVLESPTRIDQPNANFPRLREAANQPFFFNNPPSPQKPLPATPSLAHVQNSSAWDLRTPTKDTDFSSGGETPNTPDIGADSEATPETNARPGKPHRMLSSPGKGGKVSPSKISRRESFLKFFNFNSSPQPSSQSGKGDHYSRNGERRIVKKRHQRGINREAVRQNLESESEDDGGRSRRRRERERGSKKDKRDRDRDQDDYDEPNNTNNRPEVPVTPAVPQGSTIASVFSFIENHPGLPHILSFYAQFLLNLFLVFSAMYIMWSGWSAVTHEVEIQSQRAQTEVMIEIAKCAKDWEDNGCGRTRPPPSLKDVCANWEACMKRDARKVARASVSAKTFAMIFNSFVEEIGYKAMLFTALLLITAVVISNYAFSTYRSTHAPRPPPQYDPYMHPPATPQRYPSQGFIDQQGFFTPYTGFHPSQPNLALEPAPSGGVDAAAAGTEQKKATAARTINWGVR</sequence>
<dbReference type="RefSeq" id="XP_033570802.1">
    <property type="nucleotide sequence ID" value="XM_033723937.1"/>
</dbReference>
<evidence type="ECO:0000259" key="3">
    <source>
        <dbReference type="SMART" id="SM01042"/>
    </source>
</evidence>